<dbReference type="SUPFAM" id="SSF48371">
    <property type="entry name" value="ARM repeat"/>
    <property type="match status" value="1"/>
</dbReference>
<keyword evidence="4" id="KW-1185">Reference proteome</keyword>
<dbReference type="GeneID" id="87817547"/>
<dbReference type="Gene3D" id="1.10.510.10">
    <property type="entry name" value="Transferase(Phosphotransferase) domain 1"/>
    <property type="match status" value="1"/>
</dbReference>
<evidence type="ECO:0000256" key="2">
    <source>
        <dbReference type="SAM" id="MobiDB-lite"/>
    </source>
</evidence>
<dbReference type="InterPro" id="IPR017441">
    <property type="entry name" value="Protein_kinase_ATP_BS"/>
</dbReference>
<dbReference type="EMBL" id="MU853589">
    <property type="protein sequence ID" value="KAK4143208.1"/>
    <property type="molecule type" value="Genomic_DNA"/>
</dbReference>
<dbReference type="PROSITE" id="PS00107">
    <property type="entry name" value="PROTEIN_KINASE_ATP"/>
    <property type="match status" value="1"/>
</dbReference>
<proteinExistence type="predicted"/>
<dbReference type="AlphaFoldDB" id="A0AAN6V1N0"/>
<comment type="caution">
    <text evidence="3">The sequence shown here is derived from an EMBL/GenBank/DDBJ whole genome shotgun (WGS) entry which is preliminary data.</text>
</comment>
<feature type="region of interest" description="Disordered" evidence="2">
    <location>
        <begin position="585"/>
        <end position="653"/>
    </location>
</feature>
<gene>
    <name evidence="3" type="ORF">C8A04DRAFT_29232</name>
</gene>
<reference evidence="3" key="1">
    <citation type="journal article" date="2023" name="Mol. Phylogenet. Evol.">
        <title>Genome-scale phylogeny and comparative genomics of the fungal order Sordariales.</title>
        <authorList>
            <person name="Hensen N."/>
            <person name="Bonometti L."/>
            <person name="Westerberg I."/>
            <person name="Brannstrom I.O."/>
            <person name="Guillou S."/>
            <person name="Cros-Aarteil S."/>
            <person name="Calhoun S."/>
            <person name="Haridas S."/>
            <person name="Kuo A."/>
            <person name="Mondo S."/>
            <person name="Pangilinan J."/>
            <person name="Riley R."/>
            <person name="LaButti K."/>
            <person name="Andreopoulos B."/>
            <person name="Lipzen A."/>
            <person name="Chen C."/>
            <person name="Yan M."/>
            <person name="Daum C."/>
            <person name="Ng V."/>
            <person name="Clum A."/>
            <person name="Steindorff A."/>
            <person name="Ohm R.A."/>
            <person name="Martin F."/>
            <person name="Silar P."/>
            <person name="Natvig D.O."/>
            <person name="Lalanne C."/>
            <person name="Gautier V."/>
            <person name="Ament-Velasquez S.L."/>
            <person name="Kruys A."/>
            <person name="Hutchinson M.I."/>
            <person name="Powell A.J."/>
            <person name="Barry K."/>
            <person name="Miller A.N."/>
            <person name="Grigoriev I.V."/>
            <person name="Debuchy R."/>
            <person name="Gladieux P."/>
            <person name="Hiltunen Thoren M."/>
            <person name="Johannesson H."/>
        </authorList>
    </citation>
    <scope>NUCLEOTIDE SEQUENCE</scope>
    <source>
        <strain evidence="3">CBS 141.50</strain>
    </source>
</reference>
<feature type="binding site" evidence="1">
    <location>
        <position position="103"/>
    </location>
    <ligand>
        <name>ATP</name>
        <dbReference type="ChEBI" id="CHEBI:30616"/>
    </ligand>
</feature>
<protein>
    <recommendedName>
        <fullName evidence="5">Protein kinase domain-containing protein</fullName>
    </recommendedName>
</protein>
<sequence length="653" mass="73412">MSRQHQDAPLRASRAVSQKNGTQDNKFQKNKNKKNNANTGTTTSTGTSTSTSTNKRHISDVSFGQLFCDEADQCLTILPLGRGHSAQTQLVHSTRLGESCVRKTLYYSAREPSMPREKYGRFKTILADEFDRDAKFAHELHAAAAGMGYPLRVPRVLGAGTKSTADGGKVSYWEPCNGGTLWGFLDRCRREGFVIPQGFALHILLQILETLDFFYTGLQKENLHANNIMLHFTPGQFVPEVRIIDFGQATHFPVGPGDPTNSLKRHGVVHWDIPNIVKLLEAHLIPQTLLRPAYHRVQVIASQQRLTLGCLVRSIILTNAVKKMNKLDEMKNADNNNNNDVDGQDPVVVDQQNNQRENGRGRNRPDLFKQYYAGIKRHYRHPTFPGQNQVPDEKLDPDLQAWHQRRACPDPLHVAFHMLNDLHQQFTDRMTEAILEATQPPNAKGLIDAFPVPSLRPIINFLRSVTPAQLRPVVTGRVRTDVGELSRFRELMLGPHGAKALERFGTTRRPIFPTLRELAEWLDENNLAAGVGLGGVSNPPPDATKSWGVAMIVRRRIPGDWVQLEIGRVLKARVCMDILKELYPNRNWDDDGDDDDDEETESEEEGDDDEEEYDDGEECDDEEEFDDEADMMDIDKPGDSGYAAVAKSDDSIL</sequence>
<organism evidence="3 4">
    <name type="scientific">Dichotomopilus funicola</name>
    <dbReference type="NCBI Taxonomy" id="1934379"/>
    <lineage>
        <taxon>Eukaryota</taxon>
        <taxon>Fungi</taxon>
        <taxon>Dikarya</taxon>
        <taxon>Ascomycota</taxon>
        <taxon>Pezizomycotina</taxon>
        <taxon>Sordariomycetes</taxon>
        <taxon>Sordariomycetidae</taxon>
        <taxon>Sordariales</taxon>
        <taxon>Chaetomiaceae</taxon>
        <taxon>Dichotomopilus</taxon>
    </lineage>
</organism>
<dbReference type="InterPro" id="IPR016024">
    <property type="entry name" value="ARM-type_fold"/>
</dbReference>
<feature type="compositionally biased region" description="Low complexity" evidence="2">
    <location>
        <begin position="35"/>
        <end position="53"/>
    </location>
</feature>
<feature type="compositionally biased region" description="Polar residues" evidence="2">
    <location>
        <begin position="15"/>
        <end position="25"/>
    </location>
</feature>
<accession>A0AAN6V1N0</accession>
<keyword evidence="1" id="KW-0547">Nucleotide-binding</keyword>
<evidence type="ECO:0000313" key="4">
    <source>
        <dbReference type="Proteomes" id="UP001302676"/>
    </source>
</evidence>
<dbReference type="SUPFAM" id="SSF56112">
    <property type="entry name" value="Protein kinase-like (PK-like)"/>
    <property type="match status" value="1"/>
</dbReference>
<feature type="region of interest" description="Disordered" evidence="2">
    <location>
        <begin position="1"/>
        <end position="55"/>
    </location>
</feature>
<keyword evidence="1" id="KW-0067">ATP-binding</keyword>
<dbReference type="InterPro" id="IPR011009">
    <property type="entry name" value="Kinase-like_dom_sf"/>
</dbReference>
<evidence type="ECO:0000256" key="1">
    <source>
        <dbReference type="PROSITE-ProRule" id="PRU10141"/>
    </source>
</evidence>
<dbReference type="GO" id="GO:0005524">
    <property type="term" value="F:ATP binding"/>
    <property type="evidence" value="ECO:0007669"/>
    <property type="project" value="UniProtKB-UniRule"/>
</dbReference>
<evidence type="ECO:0000313" key="3">
    <source>
        <dbReference type="EMBL" id="KAK4143208.1"/>
    </source>
</evidence>
<evidence type="ECO:0008006" key="5">
    <source>
        <dbReference type="Google" id="ProtNLM"/>
    </source>
</evidence>
<dbReference type="Proteomes" id="UP001302676">
    <property type="component" value="Unassembled WGS sequence"/>
</dbReference>
<feature type="compositionally biased region" description="Acidic residues" evidence="2">
    <location>
        <begin position="590"/>
        <end position="632"/>
    </location>
</feature>
<dbReference type="RefSeq" id="XP_062636579.1">
    <property type="nucleotide sequence ID" value="XM_062780934.1"/>
</dbReference>
<name>A0AAN6V1N0_9PEZI</name>
<reference evidence="3" key="2">
    <citation type="submission" date="2023-05" db="EMBL/GenBank/DDBJ databases">
        <authorList>
            <consortium name="Lawrence Berkeley National Laboratory"/>
            <person name="Steindorff A."/>
            <person name="Hensen N."/>
            <person name="Bonometti L."/>
            <person name="Westerberg I."/>
            <person name="Brannstrom I.O."/>
            <person name="Guillou S."/>
            <person name="Cros-Aarteil S."/>
            <person name="Calhoun S."/>
            <person name="Haridas S."/>
            <person name="Kuo A."/>
            <person name="Mondo S."/>
            <person name="Pangilinan J."/>
            <person name="Riley R."/>
            <person name="Labutti K."/>
            <person name="Andreopoulos B."/>
            <person name="Lipzen A."/>
            <person name="Chen C."/>
            <person name="Yanf M."/>
            <person name="Daum C."/>
            <person name="Ng V."/>
            <person name="Clum A."/>
            <person name="Ohm R."/>
            <person name="Martin F."/>
            <person name="Silar P."/>
            <person name="Natvig D."/>
            <person name="Lalanne C."/>
            <person name="Gautier V."/>
            <person name="Ament-Velasquez S.L."/>
            <person name="Kruys A."/>
            <person name="Hutchinson M.I."/>
            <person name="Powell A.J."/>
            <person name="Barry K."/>
            <person name="Miller A.N."/>
            <person name="Grigoriev I.V."/>
            <person name="Debuchy R."/>
            <person name="Gladieux P."/>
            <person name="Thoren M.H."/>
            <person name="Johannesson H."/>
        </authorList>
    </citation>
    <scope>NUCLEOTIDE SEQUENCE</scope>
    <source>
        <strain evidence="3">CBS 141.50</strain>
    </source>
</reference>